<evidence type="ECO:0000313" key="2">
    <source>
        <dbReference type="Proteomes" id="UP001283361"/>
    </source>
</evidence>
<keyword evidence="2" id="KW-1185">Reference proteome</keyword>
<sequence length="103" mass="11288">MSFMFAVGLAESNVVHLTIHMSLVFAVGLAESNVVHLTTYMSLMFAVGLAESNVVHLTTYMINAHNSKPCFSRNYVVFSEHCRAVFTDVINVTVPGQVVRPLG</sequence>
<dbReference type="EMBL" id="JAWDGP010006705">
    <property type="protein sequence ID" value="KAK3736492.1"/>
    <property type="molecule type" value="Genomic_DNA"/>
</dbReference>
<evidence type="ECO:0000313" key="1">
    <source>
        <dbReference type="EMBL" id="KAK3736492.1"/>
    </source>
</evidence>
<protein>
    <submittedName>
        <fullName evidence="1">Uncharacterized protein</fullName>
    </submittedName>
</protein>
<organism evidence="1 2">
    <name type="scientific">Elysia crispata</name>
    <name type="common">lettuce slug</name>
    <dbReference type="NCBI Taxonomy" id="231223"/>
    <lineage>
        <taxon>Eukaryota</taxon>
        <taxon>Metazoa</taxon>
        <taxon>Spiralia</taxon>
        <taxon>Lophotrochozoa</taxon>
        <taxon>Mollusca</taxon>
        <taxon>Gastropoda</taxon>
        <taxon>Heterobranchia</taxon>
        <taxon>Euthyneura</taxon>
        <taxon>Panpulmonata</taxon>
        <taxon>Sacoglossa</taxon>
        <taxon>Placobranchoidea</taxon>
        <taxon>Plakobranchidae</taxon>
        <taxon>Elysia</taxon>
    </lineage>
</organism>
<dbReference type="AlphaFoldDB" id="A0AAE0Y8F4"/>
<dbReference type="Proteomes" id="UP001283361">
    <property type="component" value="Unassembled WGS sequence"/>
</dbReference>
<proteinExistence type="predicted"/>
<reference evidence="1" key="1">
    <citation type="journal article" date="2023" name="G3 (Bethesda)">
        <title>A reference genome for the long-term kleptoplast-retaining sea slug Elysia crispata morphotype clarki.</title>
        <authorList>
            <person name="Eastman K.E."/>
            <person name="Pendleton A.L."/>
            <person name="Shaikh M.A."/>
            <person name="Suttiyut T."/>
            <person name="Ogas R."/>
            <person name="Tomko P."/>
            <person name="Gavelis G."/>
            <person name="Widhalm J.R."/>
            <person name="Wisecaver J.H."/>
        </authorList>
    </citation>
    <scope>NUCLEOTIDE SEQUENCE</scope>
    <source>
        <strain evidence="1">ECLA1</strain>
    </source>
</reference>
<gene>
    <name evidence="1" type="ORF">RRG08_006219</name>
</gene>
<name>A0AAE0Y8F4_9GAST</name>
<comment type="caution">
    <text evidence="1">The sequence shown here is derived from an EMBL/GenBank/DDBJ whole genome shotgun (WGS) entry which is preliminary data.</text>
</comment>
<accession>A0AAE0Y8F4</accession>